<proteinExistence type="predicted"/>
<gene>
    <name evidence="1" type="ORF">IAC10_02850</name>
</gene>
<name>A0A9D1EY79_9BACT</name>
<dbReference type="AlphaFoldDB" id="A0A9D1EY79"/>
<dbReference type="EMBL" id="DVIU01000058">
    <property type="protein sequence ID" value="HIS35557.1"/>
    <property type="molecule type" value="Genomic_DNA"/>
</dbReference>
<reference evidence="1" key="1">
    <citation type="submission" date="2020-10" db="EMBL/GenBank/DDBJ databases">
        <authorList>
            <person name="Gilroy R."/>
        </authorList>
    </citation>
    <scope>NUCLEOTIDE SEQUENCE</scope>
    <source>
        <strain evidence="1">6276</strain>
    </source>
</reference>
<dbReference type="Proteomes" id="UP000823928">
    <property type="component" value="Unassembled WGS sequence"/>
</dbReference>
<organism evidence="1 2">
    <name type="scientific">Candidatus Scatousia excrementigallinarum</name>
    <dbReference type="NCBI Taxonomy" id="2840935"/>
    <lineage>
        <taxon>Bacteria</taxon>
        <taxon>Candidatus Scatousia</taxon>
    </lineage>
</organism>
<accession>A0A9D1EY79</accession>
<evidence type="ECO:0000313" key="2">
    <source>
        <dbReference type="Proteomes" id="UP000823928"/>
    </source>
</evidence>
<sequence length="245" mass="28368">MAKFIPYTFTKKDVIGYFKNDKQYENWIAGQVRSKKIVKVRNGLYVQVDVSGYPLTTKFELATKIAEDACVCYHSAFEYFGVANQVYNTVTVGSKKRFNDFTFDDIDYVRKPIKHDVQIMNIVTAAVRVTSLERTVVDCLDDIDAGGGIDEVLNVLDQIRVLDETKLLETLKAYDSVFLYQKAGYVLEHFKDKFMLTDSFFEECKSNLTNQIKYFLQDEYKEIEFNSKWKLMAPKNLKSRLNGGY</sequence>
<evidence type="ECO:0000313" key="1">
    <source>
        <dbReference type="EMBL" id="HIS35557.1"/>
    </source>
</evidence>
<evidence type="ECO:0008006" key="3">
    <source>
        <dbReference type="Google" id="ProtNLM"/>
    </source>
</evidence>
<comment type="caution">
    <text evidence="1">The sequence shown here is derived from an EMBL/GenBank/DDBJ whole genome shotgun (WGS) entry which is preliminary data.</text>
</comment>
<protein>
    <recommendedName>
        <fullName evidence="3">AbiEi antitoxin C-terminal domain-containing protein</fullName>
    </recommendedName>
</protein>
<reference evidence="1" key="2">
    <citation type="journal article" date="2021" name="PeerJ">
        <title>Extensive microbial diversity within the chicken gut microbiome revealed by metagenomics and culture.</title>
        <authorList>
            <person name="Gilroy R."/>
            <person name="Ravi A."/>
            <person name="Getino M."/>
            <person name="Pursley I."/>
            <person name="Horton D.L."/>
            <person name="Alikhan N.F."/>
            <person name="Baker D."/>
            <person name="Gharbi K."/>
            <person name="Hall N."/>
            <person name="Watson M."/>
            <person name="Adriaenssens E.M."/>
            <person name="Foster-Nyarko E."/>
            <person name="Jarju S."/>
            <person name="Secka A."/>
            <person name="Antonio M."/>
            <person name="Oren A."/>
            <person name="Chaudhuri R.R."/>
            <person name="La Ragione R."/>
            <person name="Hildebrand F."/>
            <person name="Pallen M.J."/>
        </authorList>
    </citation>
    <scope>NUCLEOTIDE SEQUENCE</scope>
    <source>
        <strain evidence="1">6276</strain>
    </source>
</reference>